<organism evidence="2">
    <name type="scientific">uncultured Caudovirales phage</name>
    <dbReference type="NCBI Taxonomy" id="2100421"/>
    <lineage>
        <taxon>Viruses</taxon>
        <taxon>Duplodnaviria</taxon>
        <taxon>Heunggongvirae</taxon>
        <taxon>Uroviricota</taxon>
        <taxon>Caudoviricetes</taxon>
        <taxon>Peduoviridae</taxon>
        <taxon>Maltschvirus</taxon>
        <taxon>Maltschvirus maltsch</taxon>
    </lineage>
</organism>
<evidence type="ECO:0000259" key="1">
    <source>
        <dbReference type="Pfam" id="PF12705"/>
    </source>
</evidence>
<dbReference type="Pfam" id="PF12705">
    <property type="entry name" value="PDDEXK_1"/>
    <property type="match status" value="1"/>
</dbReference>
<dbReference type="InterPro" id="IPR038726">
    <property type="entry name" value="PDDEXK_AddAB-type"/>
</dbReference>
<dbReference type="Gene3D" id="3.90.320.10">
    <property type="match status" value="1"/>
</dbReference>
<proteinExistence type="predicted"/>
<evidence type="ECO:0000313" key="2">
    <source>
        <dbReference type="EMBL" id="CAB4148652.1"/>
    </source>
</evidence>
<dbReference type="InterPro" id="IPR011604">
    <property type="entry name" value="PDDEXK-like_dom_sf"/>
</dbReference>
<feature type="domain" description="PD-(D/E)XK endonuclease-like" evidence="1">
    <location>
        <begin position="88"/>
        <end position="228"/>
    </location>
</feature>
<dbReference type="EMBL" id="LR796509">
    <property type="protein sequence ID" value="CAB4148652.1"/>
    <property type="molecule type" value="Genomic_DNA"/>
</dbReference>
<name>A0A6J5MQD5_9CAUD</name>
<protein>
    <submittedName>
        <fullName evidence="2">PD-(D/E)XK nuclease superfamily</fullName>
    </submittedName>
</protein>
<sequence length="247" mass="27266">MPFTPLNTPSKALAIELGEIITKAGIFAPRSQQVYIGPSEVGQECTRKLAYKLLDWDKVNETGGGNWAAQVGTAIHSHLEGIFAKFPDRFEVESKVKIRANLSGTVDLYDKENGIVIDWKTTSPASVKEKRNSGASNQQIIQVQLYAYGKAQEGHDVKQVGLAFLPTGGQISDMYLELHPYDEQIAIGALQRLDNVYELLTTIDVEANPAMWELIPKVPSRNCNYCPYFRPFSTDLAIACNGDTEVA</sequence>
<accession>A0A6J5MQD5</accession>
<gene>
    <name evidence="2" type="ORF">UFOVP534_17</name>
</gene>
<reference evidence="2" key="1">
    <citation type="submission" date="2020-04" db="EMBL/GenBank/DDBJ databases">
        <authorList>
            <person name="Chiriac C."/>
            <person name="Salcher M."/>
            <person name="Ghai R."/>
            <person name="Kavagutti S V."/>
        </authorList>
    </citation>
    <scope>NUCLEOTIDE SEQUENCE</scope>
</reference>